<evidence type="ECO:0000256" key="3">
    <source>
        <dbReference type="ARBA" id="ARBA00023239"/>
    </source>
</evidence>
<keyword evidence="4" id="KW-0141">cGMP biosynthesis</keyword>
<keyword evidence="5" id="KW-0175">Coiled coil</keyword>
<dbReference type="PANTHER" id="PTHR45655:SF17">
    <property type="entry name" value="GUANYLATE CYCLASE SOLUBLE SUBUNIT BETA-2"/>
    <property type="match status" value="1"/>
</dbReference>
<gene>
    <name evidence="7" type="primary">GUCY1B2</name>
    <name evidence="7" type="ORF">P7K49_000452</name>
</gene>
<accession>A0ABQ9WBR2</accession>
<dbReference type="Proteomes" id="UP001266305">
    <property type="component" value="Unassembled WGS sequence"/>
</dbReference>
<reference evidence="7 8" key="1">
    <citation type="submission" date="2023-05" db="EMBL/GenBank/DDBJ databases">
        <title>B98-5 Cell Line De Novo Hybrid Assembly: An Optical Mapping Approach.</title>
        <authorList>
            <person name="Kananen K."/>
            <person name="Auerbach J.A."/>
            <person name="Kautto E."/>
            <person name="Blachly J.S."/>
        </authorList>
    </citation>
    <scope>NUCLEOTIDE SEQUENCE [LARGE SCALE GENOMIC DNA]</scope>
    <source>
        <strain evidence="7">B95-8</strain>
        <tissue evidence="7">Cell line</tissue>
    </source>
</reference>
<sequence>MHLSDIALHDTTRDLILLNQQWLADMELSNQLEREKEELQVLSKHLAIEKKKTETLLYSMLPKHVTNQLKEGKKVAAGEFKSCTILFSDVVTFTTICAACEPRQIVNMLNSMHSKLTETTGDAYMVVGGVPVPDGSHAQRVANFALGMRISAKEVMNPVTGEPIQ</sequence>
<keyword evidence="3" id="KW-0456">Lyase</keyword>
<name>A0ABQ9WBR2_SAGOE</name>
<feature type="domain" description="Guanylate cyclase" evidence="6">
    <location>
        <begin position="84"/>
        <end position="165"/>
    </location>
</feature>
<dbReference type="CDD" id="cd07302">
    <property type="entry name" value="CHD"/>
    <property type="match status" value="1"/>
</dbReference>
<feature type="non-terminal residue" evidence="7">
    <location>
        <position position="165"/>
    </location>
</feature>
<keyword evidence="8" id="KW-1185">Reference proteome</keyword>
<dbReference type="InterPro" id="IPR011645">
    <property type="entry name" value="HNOB_dom_associated"/>
</dbReference>
<dbReference type="SMART" id="SM00044">
    <property type="entry name" value="CYCc"/>
    <property type="match status" value="1"/>
</dbReference>
<organism evidence="7 8">
    <name type="scientific">Saguinus oedipus</name>
    <name type="common">Cotton-top tamarin</name>
    <name type="synonym">Oedipomidas oedipus</name>
    <dbReference type="NCBI Taxonomy" id="9490"/>
    <lineage>
        <taxon>Eukaryota</taxon>
        <taxon>Metazoa</taxon>
        <taxon>Chordata</taxon>
        <taxon>Craniata</taxon>
        <taxon>Vertebrata</taxon>
        <taxon>Euteleostomi</taxon>
        <taxon>Mammalia</taxon>
        <taxon>Eutheria</taxon>
        <taxon>Euarchontoglires</taxon>
        <taxon>Primates</taxon>
        <taxon>Haplorrhini</taxon>
        <taxon>Platyrrhini</taxon>
        <taxon>Cebidae</taxon>
        <taxon>Callitrichinae</taxon>
        <taxon>Saguinus</taxon>
    </lineage>
</organism>
<dbReference type="Gene3D" id="6.10.250.780">
    <property type="match status" value="1"/>
</dbReference>
<evidence type="ECO:0000256" key="4">
    <source>
        <dbReference type="ARBA" id="ARBA00023293"/>
    </source>
</evidence>
<dbReference type="PANTHER" id="PTHR45655">
    <property type="entry name" value="GUANYLATE CYCLASE SOLUBLE SUBUNIT BETA-2"/>
    <property type="match status" value="1"/>
</dbReference>
<dbReference type="InterPro" id="IPR029787">
    <property type="entry name" value="Nucleotide_cyclase"/>
</dbReference>
<dbReference type="PROSITE" id="PS50125">
    <property type="entry name" value="GUANYLATE_CYCLASE_2"/>
    <property type="match status" value="1"/>
</dbReference>
<proteinExistence type="predicted"/>
<evidence type="ECO:0000256" key="2">
    <source>
        <dbReference type="ARBA" id="ARBA00022741"/>
    </source>
</evidence>
<dbReference type="EC" id="4.6.1.2" evidence="1"/>
<evidence type="ECO:0000256" key="1">
    <source>
        <dbReference type="ARBA" id="ARBA00012202"/>
    </source>
</evidence>
<dbReference type="Pfam" id="PF00211">
    <property type="entry name" value="Guanylate_cyc"/>
    <property type="match status" value="1"/>
</dbReference>
<dbReference type="Gene3D" id="3.30.70.1230">
    <property type="entry name" value="Nucleotide cyclase"/>
    <property type="match status" value="1"/>
</dbReference>
<dbReference type="EMBL" id="JASSZA010000001">
    <property type="protein sequence ID" value="KAK2119066.1"/>
    <property type="molecule type" value="Genomic_DNA"/>
</dbReference>
<keyword evidence="2" id="KW-0547">Nucleotide-binding</keyword>
<evidence type="ECO:0000256" key="5">
    <source>
        <dbReference type="SAM" id="Coils"/>
    </source>
</evidence>
<feature type="coiled-coil region" evidence="5">
    <location>
        <begin position="25"/>
        <end position="52"/>
    </location>
</feature>
<dbReference type="InterPro" id="IPR001054">
    <property type="entry name" value="A/G_cyclase"/>
</dbReference>
<evidence type="ECO:0000259" key="6">
    <source>
        <dbReference type="PROSITE" id="PS50125"/>
    </source>
</evidence>
<dbReference type="Pfam" id="PF07701">
    <property type="entry name" value="HNOBA"/>
    <property type="match status" value="1"/>
</dbReference>
<comment type="caution">
    <text evidence="7">The sequence shown here is derived from an EMBL/GenBank/DDBJ whole genome shotgun (WGS) entry which is preliminary data.</text>
</comment>
<dbReference type="SUPFAM" id="SSF55073">
    <property type="entry name" value="Nucleotide cyclase"/>
    <property type="match status" value="1"/>
</dbReference>
<protein>
    <recommendedName>
        <fullName evidence="1">guanylate cyclase</fullName>
        <ecNumber evidence="1">4.6.1.2</ecNumber>
    </recommendedName>
</protein>
<evidence type="ECO:0000313" key="8">
    <source>
        <dbReference type="Proteomes" id="UP001266305"/>
    </source>
</evidence>
<evidence type="ECO:0000313" key="7">
    <source>
        <dbReference type="EMBL" id="KAK2119066.1"/>
    </source>
</evidence>